<dbReference type="InterPro" id="IPR002181">
    <property type="entry name" value="Fibrinogen_a/b/g_C_dom"/>
</dbReference>
<reference evidence="2 3" key="1">
    <citation type="submission" date="2024-05" db="EMBL/GenBank/DDBJ databases">
        <title>Culex pipiens pipiens assembly and annotation.</title>
        <authorList>
            <person name="Alout H."/>
            <person name="Durand T."/>
        </authorList>
    </citation>
    <scope>NUCLEOTIDE SEQUENCE [LARGE SCALE GENOMIC DNA]</scope>
    <source>
        <strain evidence="2">HA-2024</strain>
        <tissue evidence="2">Whole body</tissue>
    </source>
</reference>
<dbReference type="Pfam" id="PF00147">
    <property type="entry name" value="Fibrinogen_C"/>
    <property type="match status" value="1"/>
</dbReference>
<evidence type="ECO:0000259" key="1">
    <source>
        <dbReference type="Pfam" id="PF00147"/>
    </source>
</evidence>
<dbReference type="EMBL" id="JBEHCU010005986">
    <property type="protein sequence ID" value="KAL1398189.1"/>
    <property type="molecule type" value="Genomic_DNA"/>
</dbReference>
<name>A0ABD1DIH3_CULPP</name>
<sequence length="77" mass="8854">MGEECMKGNEDEGIFQLADRDNDKWRGGNCAQKYGGGWWFFECRHTSLNGPFEKDEQHWTRNVLVEDGPMLPRTAGC</sequence>
<comment type="caution">
    <text evidence="2">The sequence shown here is derived from an EMBL/GenBank/DDBJ whole genome shotgun (WGS) entry which is preliminary data.</text>
</comment>
<dbReference type="Proteomes" id="UP001562425">
    <property type="component" value="Unassembled WGS sequence"/>
</dbReference>
<feature type="domain" description="Fibrinogen C-terminal" evidence="1">
    <location>
        <begin position="11"/>
        <end position="59"/>
    </location>
</feature>
<dbReference type="Gene3D" id="4.10.530.10">
    <property type="entry name" value="Gamma-fibrinogen Carboxyl Terminal Fragment, domain 2"/>
    <property type="match status" value="1"/>
</dbReference>
<protein>
    <recommendedName>
        <fullName evidence="1">Fibrinogen C-terminal domain-containing protein</fullName>
    </recommendedName>
</protein>
<dbReference type="InterPro" id="IPR036056">
    <property type="entry name" value="Fibrinogen-like_C"/>
</dbReference>
<accession>A0ABD1DIH3</accession>
<dbReference type="SUPFAM" id="SSF56496">
    <property type="entry name" value="Fibrinogen C-terminal domain-like"/>
    <property type="match status" value="1"/>
</dbReference>
<evidence type="ECO:0000313" key="3">
    <source>
        <dbReference type="Proteomes" id="UP001562425"/>
    </source>
</evidence>
<proteinExistence type="predicted"/>
<keyword evidence="3" id="KW-1185">Reference proteome</keyword>
<dbReference type="AlphaFoldDB" id="A0ABD1DIH3"/>
<gene>
    <name evidence="2" type="ORF">pipiens_002419</name>
</gene>
<organism evidence="2 3">
    <name type="scientific">Culex pipiens pipiens</name>
    <name type="common">Northern house mosquito</name>
    <dbReference type="NCBI Taxonomy" id="38569"/>
    <lineage>
        <taxon>Eukaryota</taxon>
        <taxon>Metazoa</taxon>
        <taxon>Ecdysozoa</taxon>
        <taxon>Arthropoda</taxon>
        <taxon>Hexapoda</taxon>
        <taxon>Insecta</taxon>
        <taxon>Pterygota</taxon>
        <taxon>Neoptera</taxon>
        <taxon>Endopterygota</taxon>
        <taxon>Diptera</taxon>
        <taxon>Nematocera</taxon>
        <taxon>Culicoidea</taxon>
        <taxon>Culicidae</taxon>
        <taxon>Culicinae</taxon>
        <taxon>Culicini</taxon>
        <taxon>Culex</taxon>
        <taxon>Culex</taxon>
    </lineage>
</organism>
<evidence type="ECO:0000313" key="2">
    <source>
        <dbReference type="EMBL" id="KAL1398189.1"/>
    </source>
</evidence>